<dbReference type="GO" id="GO:0045259">
    <property type="term" value="C:proton-transporting ATP synthase complex"/>
    <property type="evidence" value="ECO:0007669"/>
    <property type="project" value="UniProtKB-KW"/>
</dbReference>
<reference evidence="3 4" key="1">
    <citation type="journal article" date="2019" name="Nat. Med.">
        <title>A library of human gut bacterial isolates paired with longitudinal multiomics data enables mechanistic microbiome research.</title>
        <authorList>
            <person name="Poyet M."/>
            <person name="Groussin M."/>
            <person name="Gibbons S.M."/>
            <person name="Avila-Pacheco J."/>
            <person name="Jiang X."/>
            <person name="Kearney S.M."/>
            <person name="Perrotta A.R."/>
            <person name="Berdy B."/>
            <person name="Zhao S."/>
            <person name="Lieberman T.D."/>
            <person name="Swanson P.K."/>
            <person name="Smith M."/>
            <person name="Roesemann S."/>
            <person name="Alexander J.E."/>
            <person name="Rich S.A."/>
            <person name="Livny J."/>
            <person name="Vlamakis H."/>
            <person name="Clish C."/>
            <person name="Bullock K."/>
            <person name="Deik A."/>
            <person name="Scott J."/>
            <person name="Pierce K.A."/>
            <person name="Xavier R.J."/>
            <person name="Alm E.J."/>
        </authorList>
    </citation>
    <scope>NUCLEOTIDE SEQUENCE [LARGE SCALE GENOMIC DNA]</scope>
    <source>
        <strain evidence="3 4">BIOML-A10</strain>
    </source>
</reference>
<organism evidence="3 4">
    <name type="scientific">Bacteroides salyersiae</name>
    <dbReference type="NCBI Taxonomy" id="291644"/>
    <lineage>
        <taxon>Bacteria</taxon>
        <taxon>Pseudomonadati</taxon>
        <taxon>Bacteroidota</taxon>
        <taxon>Bacteroidia</taxon>
        <taxon>Bacteroidales</taxon>
        <taxon>Bacteroidaceae</taxon>
        <taxon>Bacteroides</taxon>
    </lineage>
</organism>
<evidence type="ECO:0000259" key="2">
    <source>
        <dbReference type="Pfam" id="PF02823"/>
    </source>
</evidence>
<sequence length="61" mass="6980">MKVLRLNIIYTNQKMYNVNITNITLPGKDGPFTITSDHNYVVSTLSSSEIRYISENGEEKK</sequence>
<dbReference type="EMBL" id="VWMK01000005">
    <property type="protein sequence ID" value="KAA3767414.1"/>
    <property type="molecule type" value="Genomic_DNA"/>
</dbReference>
<protein>
    <recommendedName>
        <fullName evidence="2">ATP synthase F1 complex delta/epsilon subunit N-terminal domain-containing protein</fullName>
    </recommendedName>
</protein>
<dbReference type="Pfam" id="PF02823">
    <property type="entry name" value="ATP-synt_DE_N"/>
    <property type="match status" value="1"/>
</dbReference>
<accession>A0A7J4XKV2</accession>
<keyword evidence="1" id="KW-0066">ATP synthesis</keyword>
<proteinExistence type="predicted"/>
<evidence type="ECO:0000313" key="3">
    <source>
        <dbReference type="EMBL" id="KAA3767414.1"/>
    </source>
</evidence>
<evidence type="ECO:0000256" key="1">
    <source>
        <dbReference type="ARBA" id="ARBA00023196"/>
    </source>
</evidence>
<dbReference type="InterPro" id="IPR036771">
    <property type="entry name" value="ATPsynth_dsu/esu_N"/>
</dbReference>
<dbReference type="AlphaFoldDB" id="A0A7J4XKV2"/>
<gene>
    <name evidence="3" type="ORF">F3F73_06695</name>
</gene>
<keyword evidence="1" id="KW-0139">CF(1)</keyword>
<dbReference type="Proteomes" id="UP000422221">
    <property type="component" value="Unassembled WGS sequence"/>
</dbReference>
<dbReference type="InterPro" id="IPR020546">
    <property type="entry name" value="ATP_synth_F1_dsu/esu_N"/>
</dbReference>
<dbReference type="RefSeq" id="WP_130059490.1">
    <property type="nucleotide sequence ID" value="NZ_CP081899.1"/>
</dbReference>
<name>A0A7J4XKV2_9BACE</name>
<feature type="domain" description="ATP synthase F1 complex delta/epsilon subunit N-terminal" evidence="2">
    <location>
        <begin position="4"/>
        <end position="60"/>
    </location>
</feature>
<dbReference type="SUPFAM" id="SSF51344">
    <property type="entry name" value="Epsilon subunit of F1F0-ATP synthase N-terminal domain"/>
    <property type="match status" value="1"/>
</dbReference>
<dbReference type="GO" id="GO:0015986">
    <property type="term" value="P:proton motive force-driven ATP synthesis"/>
    <property type="evidence" value="ECO:0007669"/>
    <property type="project" value="InterPro"/>
</dbReference>
<comment type="caution">
    <text evidence="3">The sequence shown here is derived from an EMBL/GenBank/DDBJ whole genome shotgun (WGS) entry which is preliminary data.</text>
</comment>
<dbReference type="Gene3D" id="2.60.15.10">
    <property type="entry name" value="F0F1 ATP synthase delta/epsilon subunit, N-terminal"/>
    <property type="match status" value="1"/>
</dbReference>
<evidence type="ECO:0000313" key="4">
    <source>
        <dbReference type="Proteomes" id="UP000422221"/>
    </source>
</evidence>